<dbReference type="InParanoid" id="A0A672IB04"/>
<sequence length="112" mass="12648">ERLRQLPEIQLQRAGDGVDVHLSHHDRHVLVICRRAAEEERRLDVRGDPRHPVDPHLLHPPPLDLLHALTHDQRHLGALSSAGAIQTCSRSVAFPAGYCPIDIGHLFYPYNL</sequence>
<proteinExistence type="predicted"/>
<reference evidence="1" key="1">
    <citation type="submission" date="2019-06" db="EMBL/GenBank/DDBJ databases">
        <authorList>
            <consortium name="Wellcome Sanger Institute Data Sharing"/>
        </authorList>
    </citation>
    <scope>NUCLEOTIDE SEQUENCE [LARGE SCALE GENOMIC DNA]</scope>
</reference>
<reference evidence="1" key="3">
    <citation type="submission" date="2025-09" db="UniProtKB">
        <authorList>
            <consortium name="Ensembl"/>
        </authorList>
    </citation>
    <scope>IDENTIFICATION</scope>
</reference>
<keyword evidence="2" id="KW-1185">Reference proteome</keyword>
<evidence type="ECO:0000313" key="2">
    <source>
        <dbReference type="Proteomes" id="UP000472267"/>
    </source>
</evidence>
<organism evidence="1 2">
    <name type="scientific">Salarias fasciatus</name>
    <name type="common">Jewelled blenny</name>
    <name type="synonym">Blennius fasciatus</name>
    <dbReference type="NCBI Taxonomy" id="181472"/>
    <lineage>
        <taxon>Eukaryota</taxon>
        <taxon>Metazoa</taxon>
        <taxon>Chordata</taxon>
        <taxon>Craniata</taxon>
        <taxon>Vertebrata</taxon>
        <taxon>Euteleostomi</taxon>
        <taxon>Actinopterygii</taxon>
        <taxon>Neopterygii</taxon>
        <taxon>Teleostei</taxon>
        <taxon>Neoteleostei</taxon>
        <taxon>Acanthomorphata</taxon>
        <taxon>Ovalentaria</taxon>
        <taxon>Blenniimorphae</taxon>
        <taxon>Blenniiformes</taxon>
        <taxon>Blennioidei</taxon>
        <taxon>Blenniidae</taxon>
        <taxon>Salariinae</taxon>
        <taxon>Salarias</taxon>
    </lineage>
</organism>
<reference evidence="1" key="2">
    <citation type="submission" date="2025-08" db="UniProtKB">
        <authorList>
            <consortium name="Ensembl"/>
        </authorList>
    </citation>
    <scope>IDENTIFICATION</scope>
</reference>
<evidence type="ECO:0000313" key="1">
    <source>
        <dbReference type="Ensembl" id="ENSSFAP00005038322.1"/>
    </source>
</evidence>
<dbReference type="AlphaFoldDB" id="A0A672IB04"/>
<protein>
    <submittedName>
        <fullName evidence="1">Uncharacterized protein</fullName>
    </submittedName>
</protein>
<dbReference type="Proteomes" id="UP000472267">
    <property type="component" value="Chromosome 12"/>
</dbReference>
<dbReference type="Ensembl" id="ENSSFAT00005039754.1">
    <property type="protein sequence ID" value="ENSSFAP00005038322.1"/>
    <property type="gene ID" value="ENSSFAG00005019247.1"/>
</dbReference>
<name>A0A672IB04_SALFA</name>
<accession>A0A672IB04</accession>